<dbReference type="PANTHER" id="PTHR21310:SF15">
    <property type="entry name" value="AMINOGLYCOSIDE PHOSPHOTRANSFERASE DOMAIN-CONTAINING PROTEIN"/>
    <property type="match status" value="1"/>
</dbReference>
<dbReference type="PANTHER" id="PTHR21310">
    <property type="entry name" value="AMINOGLYCOSIDE PHOSPHOTRANSFERASE-RELATED-RELATED"/>
    <property type="match status" value="1"/>
</dbReference>
<evidence type="ECO:0000313" key="3">
    <source>
        <dbReference type="Proteomes" id="UP000715781"/>
    </source>
</evidence>
<dbReference type="InterPro" id="IPR051678">
    <property type="entry name" value="AGP_Transferase"/>
</dbReference>
<name>A0A951PW23_9NOST</name>
<evidence type="ECO:0000313" key="2">
    <source>
        <dbReference type="EMBL" id="MBW4560905.1"/>
    </source>
</evidence>
<reference evidence="2" key="1">
    <citation type="submission" date="2021-05" db="EMBL/GenBank/DDBJ databases">
        <authorList>
            <person name="Pietrasiak N."/>
            <person name="Ward R."/>
            <person name="Stajich J.E."/>
            <person name="Kurbessoian T."/>
        </authorList>
    </citation>
    <scope>NUCLEOTIDE SEQUENCE</scope>
    <source>
        <strain evidence="2">JT2-VF2</strain>
    </source>
</reference>
<dbReference type="Gene3D" id="3.30.200.20">
    <property type="entry name" value="Phosphorylase Kinase, domain 1"/>
    <property type="match status" value="1"/>
</dbReference>
<dbReference type="Pfam" id="PF01636">
    <property type="entry name" value="APH"/>
    <property type="match status" value="1"/>
</dbReference>
<dbReference type="InterPro" id="IPR002575">
    <property type="entry name" value="Aminoglycoside_PTrfase"/>
</dbReference>
<dbReference type="EMBL" id="JAHHHN010000003">
    <property type="protein sequence ID" value="MBW4560905.1"/>
    <property type="molecule type" value="Genomic_DNA"/>
</dbReference>
<feature type="domain" description="Aminoglycoside phosphotransferase" evidence="1">
    <location>
        <begin position="35"/>
        <end position="262"/>
    </location>
</feature>
<gene>
    <name evidence="2" type="ORF">KME32_07035</name>
</gene>
<dbReference type="Proteomes" id="UP000715781">
    <property type="component" value="Unassembled WGS sequence"/>
</dbReference>
<organism evidence="2 3">
    <name type="scientific">Mojavia pulchra JT2-VF2</name>
    <dbReference type="NCBI Taxonomy" id="287848"/>
    <lineage>
        <taxon>Bacteria</taxon>
        <taxon>Bacillati</taxon>
        <taxon>Cyanobacteriota</taxon>
        <taxon>Cyanophyceae</taxon>
        <taxon>Nostocales</taxon>
        <taxon>Nostocaceae</taxon>
    </lineage>
</organism>
<evidence type="ECO:0000259" key="1">
    <source>
        <dbReference type="Pfam" id="PF01636"/>
    </source>
</evidence>
<proteinExistence type="predicted"/>
<dbReference type="Gene3D" id="3.90.1200.10">
    <property type="match status" value="1"/>
</dbReference>
<reference evidence="2" key="2">
    <citation type="journal article" date="2022" name="Microbiol. Resour. Announc.">
        <title>Metagenome Sequencing to Explore Phylogenomics of Terrestrial Cyanobacteria.</title>
        <authorList>
            <person name="Ward R.D."/>
            <person name="Stajich J.E."/>
            <person name="Johansen J.R."/>
            <person name="Huntemann M."/>
            <person name="Clum A."/>
            <person name="Foster B."/>
            <person name="Foster B."/>
            <person name="Roux S."/>
            <person name="Palaniappan K."/>
            <person name="Varghese N."/>
            <person name="Mukherjee S."/>
            <person name="Reddy T.B.K."/>
            <person name="Daum C."/>
            <person name="Copeland A."/>
            <person name="Chen I.A."/>
            <person name="Ivanova N.N."/>
            <person name="Kyrpides N.C."/>
            <person name="Shapiro N."/>
            <person name="Eloe-Fadrosh E.A."/>
            <person name="Pietrasiak N."/>
        </authorList>
    </citation>
    <scope>NUCLEOTIDE SEQUENCE</scope>
    <source>
        <strain evidence="2">JT2-VF2</strain>
    </source>
</reference>
<comment type="caution">
    <text evidence="2">The sequence shown here is derived from an EMBL/GenBank/DDBJ whole genome shotgun (WGS) entry which is preliminary data.</text>
</comment>
<dbReference type="InterPro" id="IPR011009">
    <property type="entry name" value="Kinase-like_dom_sf"/>
</dbReference>
<protein>
    <submittedName>
        <fullName evidence="2">Aminoglycoside phosphotransferase family protein</fullName>
    </submittedName>
</protein>
<sequence>MNQKMDLLSQALNLEKLLALIATHLNVDPAELQLVPIPTGKHNSSFWVFAPQKRYVLRVAPRDSTGLLFYERRMMRQEPSLHELIRSRTTIPVAQIIAADFSRVHLDQDYLLMTALEGVPLSDAPSLSCDQHDQTLYQVGSYLRQLHELTAPDCLGIEAYGYIGLHHPMEPQPTWAEAFRVMWNLLLDDVVASGCYTLSDRQLMSNLLEQHIAHFDYTQSPRLLHMDVWSQNILVDPAGNVTGLVDFDRALWGDPEIEFAVLDYCGISEPAFWKGYGRERDQSTSAVIRQRFYLLYEVQKYIAIAVWRRRDELRALSFKHKSLALANNLL</sequence>
<dbReference type="SUPFAM" id="SSF56112">
    <property type="entry name" value="Protein kinase-like (PK-like)"/>
    <property type="match status" value="1"/>
</dbReference>
<dbReference type="AlphaFoldDB" id="A0A951PW23"/>
<accession>A0A951PW23</accession>